<evidence type="ECO:0000259" key="5">
    <source>
        <dbReference type="Pfam" id="PF00171"/>
    </source>
</evidence>
<dbReference type="AlphaFoldDB" id="A0A509E895"/>
<dbReference type="InterPro" id="IPR029510">
    <property type="entry name" value="Ald_DH_CS_GLU"/>
</dbReference>
<evidence type="ECO:0000256" key="1">
    <source>
        <dbReference type="ARBA" id="ARBA00009986"/>
    </source>
</evidence>
<keyword evidence="7" id="KW-1185">Reference proteome</keyword>
<evidence type="ECO:0000256" key="4">
    <source>
        <dbReference type="RuleBase" id="RU003345"/>
    </source>
</evidence>
<dbReference type="EMBL" id="CABFPH010000009">
    <property type="protein sequence ID" value="VUD70467.1"/>
    <property type="molecule type" value="Genomic_DNA"/>
</dbReference>
<gene>
    <name evidence="6" type="primary">gbsA</name>
    <name evidence="6" type="ORF">MET9862_01036</name>
</gene>
<evidence type="ECO:0000256" key="3">
    <source>
        <dbReference type="PROSITE-ProRule" id="PRU10007"/>
    </source>
</evidence>
<name>A0A509E895_9HYPH</name>
<reference evidence="6 7" key="1">
    <citation type="submission" date="2019-06" db="EMBL/GenBank/DDBJ databases">
        <authorList>
            <person name="Rodrigo-Torres L."/>
            <person name="Arahal R. D."/>
            <person name="Lucena T."/>
        </authorList>
    </citation>
    <scope>NUCLEOTIDE SEQUENCE [LARGE SCALE GENOMIC DNA]</scope>
    <source>
        <strain evidence="6 7">SB0023/3</strain>
    </source>
</reference>
<sequence>MDGNAHHWIDGECCGTPAAESLDPADGSLVGRLADGGLGEARAAVAAARRAFDRGLWASSPRLRQQVLLHWAASLEAERERLAELLTRDNGKAIAQSRGEIAGAISEVLYYAGLARHIPGHVLEPEPGVLSTMLREPAGVAGIIVPWNAPAVLLVRSLAPALAAGCTAIVKPAAQTAVFNAALLAPLLAAPGLPAGAVNVIVETGHAGAEHLSVSHDVDVLSFTGSTATGKAIMRAAADSMKKLSLELGGKSACLVFPDAGIDAVAGRIAAAATIISGQQCTAARRVLVHRSRLPEMRAALTAALSALRVGPGLDPATQVGPLIDRATRDAVAARVEAACADADAVLLRPRVPEGPGAFLTPALVEHADTRADFVQEEIFGPFLVLEGFESEAEAVARANDSVFGLSASVWTHDGARALRVARALRNGTVWINDHNKLFAEAETGGYRQSGLGRLHGYDAFMDFTELKHVYQAPGLIGGQAEGASA</sequence>
<protein>
    <submittedName>
        <fullName evidence="6">Betaine aldehyde dehydrogenase</fullName>
        <ecNumber evidence="6">1.2.1.8</ecNumber>
    </submittedName>
</protein>
<dbReference type="FunFam" id="3.40.605.10:FF:000007">
    <property type="entry name" value="NAD/NADP-dependent betaine aldehyde dehydrogenase"/>
    <property type="match status" value="1"/>
</dbReference>
<keyword evidence="2 4" id="KW-0560">Oxidoreductase</keyword>
<dbReference type="Gene3D" id="3.40.605.10">
    <property type="entry name" value="Aldehyde Dehydrogenase, Chain A, domain 1"/>
    <property type="match status" value="1"/>
</dbReference>
<accession>A0A509E895</accession>
<evidence type="ECO:0000313" key="7">
    <source>
        <dbReference type="Proteomes" id="UP000410984"/>
    </source>
</evidence>
<evidence type="ECO:0000256" key="2">
    <source>
        <dbReference type="ARBA" id="ARBA00023002"/>
    </source>
</evidence>
<dbReference type="GO" id="GO:0008802">
    <property type="term" value="F:betaine-aldehyde dehydrogenase (NAD+) activity"/>
    <property type="evidence" value="ECO:0007669"/>
    <property type="project" value="UniProtKB-EC"/>
</dbReference>
<dbReference type="InterPro" id="IPR016161">
    <property type="entry name" value="Ald_DH/histidinol_DH"/>
</dbReference>
<dbReference type="Proteomes" id="UP000410984">
    <property type="component" value="Unassembled WGS sequence"/>
</dbReference>
<dbReference type="SUPFAM" id="SSF53720">
    <property type="entry name" value="ALDH-like"/>
    <property type="match status" value="1"/>
</dbReference>
<dbReference type="RefSeq" id="WP_142582044.1">
    <property type="nucleotide sequence ID" value="NZ_CABFPH010000009.1"/>
</dbReference>
<proteinExistence type="inferred from homology"/>
<dbReference type="PANTHER" id="PTHR11699">
    <property type="entry name" value="ALDEHYDE DEHYDROGENASE-RELATED"/>
    <property type="match status" value="1"/>
</dbReference>
<feature type="domain" description="Aldehyde dehydrogenase" evidence="5">
    <location>
        <begin position="19"/>
        <end position="470"/>
    </location>
</feature>
<dbReference type="InterPro" id="IPR016163">
    <property type="entry name" value="Ald_DH_C"/>
</dbReference>
<comment type="similarity">
    <text evidence="1 4">Belongs to the aldehyde dehydrogenase family.</text>
</comment>
<evidence type="ECO:0000313" key="6">
    <source>
        <dbReference type="EMBL" id="VUD70467.1"/>
    </source>
</evidence>
<dbReference type="InterPro" id="IPR015590">
    <property type="entry name" value="Aldehyde_DH_dom"/>
</dbReference>
<dbReference type="Gene3D" id="3.40.309.10">
    <property type="entry name" value="Aldehyde Dehydrogenase, Chain A, domain 2"/>
    <property type="match status" value="1"/>
</dbReference>
<dbReference type="Pfam" id="PF00171">
    <property type="entry name" value="Aldedh"/>
    <property type="match status" value="1"/>
</dbReference>
<dbReference type="EC" id="1.2.1.8" evidence="6"/>
<feature type="active site" evidence="3">
    <location>
        <position position="247"/>
    </location>
</feature>
<dbReference type="PROSITE" id="PS00687">
    <property type="entry name" value="ALDEHYDE_DEHYDR_GLU"/>
    <property type="match status" value="1"/>
</dbReference>
<organism evidence="6 7">
    <name type="scientific">Methylobacterium symbioticum</name>
    <dbReference type="NCBI Taxonomy" id="2584084"/>
    <lineage>
        <taxon>Bacteria</taxon>
        <taxon>Pseudomonadati</taxon>
        <taxon>Pseudomonadota</taxon>
        <taxon>Alphaproteobacteria</taxon>
        <taxon>Hyphomicrobiales</taxon>
        <taxon>Methylobacteriaceae</taxon>
        <taxon>Methylobacterium</taxon>
    </lineage>
</organism>
<dbReference type="InterPro" id="IPR016162">
    <property type="entry name" value="Ald_DH_N"/>
</dbReference>
<dbReference type="OrthoDB" id="9802947at2"/>